<feature type="region of interest" description="Disordered" evidence="1">
    <location>
        <begin position="1"/>
        <end position="24"/>
    </location>
</feature>
<dbReference type="PANTHER" id="PTHR33993:SF10">
    <property type="entry name" value="CONSERVED PROTEIN"/>
    <property type="match status" value="1"/>
</dbReference>
<evidence type="ECO:0000259" key="2">
    <source>
        <dbReference type="PROSITE" id="PS51819"/>
    </source>
</evidence>
<sequence>MTEAQQPQTTGLRDGAPRRSPGEPSWVSLMVHDIAGIQHFYESLFGWEFAPGPEQLGPYVRALVGGHDVAGIGQLPPDRHLPVAWTPYLATEDTNRTAETIRLCGGTVGVGPLDAGEAGRLAIASDTAGAVFGIWQPAEGLGTAVSGVAGAPAWNELLTRETESVVKFYQAVFGYEVEAEVSADFDYLTLHVGSRPVASLHGVGQSLPRDRGAHWMTFFEVDEPDEAAALATDLGGQILQPPRNAAHGRVVTIADPEGAALTLIRSAHRRPRTVA</sequence>
<dbReference type="EMBL" id="CP010519">
    <property type="protein sequence ID" value="AJE81788.1"/>
    <property type="molecule type" value="Genomic_DNA"/>
</dbReference>
<keyword evidence="3" id="KW-0560">Oxidoreductase</keyword>
<dbReference type="Proteomes" id="UP000031523">
    <property type="component" value="Chromosome"/>
</dbReference>
<dbReference type="Pfam" id="PF18029">
    <property type="entry name" value="Glyoxalase_6"/>
    <property type="match status" value="1"/>
</dbReference>
<dbReference type="PROSITE" id="PS51819">
    <property type="entry name" value="VOC"/>
    <property type="match status" value="1"/>
</dbReference>
<dbReference type="AlphaFoldDB" id="A0A0B5EHW9"/>
<dbReference type="InterPro" id="IPR041581">
    <property type="entry name" value="Glyoxalase_6"/>
</dbReference>
<dbReference type="PANTHER" id="PTHR33993">
    <property type="entry name" value="GLYOXALASE-RELATED"/>
    <property type="match status" value="1"/>
</dbReference>
<name>A0A0B5EHW9_STRA4</name>
<dbReference type="KEGG" id="sals:SLNWT_1412"/>
<dbReference type="InterPro" id="IPR037523">
    <property type="entry name" value="VOC_core"/>
</dbReference>
<proteinExistence type="predicted"/>
<dbReference type="InterPro" id="IPR029068">
    <property type="entry name" value="Glyas_Bleomycin-R_OHBP_Dase"/>
</dbReference>
<evidence type="ECO:0000313" key="3">
    <source>
        <dbReference type="EMBL" id="AJE81788.1"/>
    </source>
</evidence>
<evidence type="ECO:0000313" key="4">
    <source>
        <dbReference type="Proteomes" id="UP000031523"/>
    </source>
</evidence>
<keyword evidence="4" id="KW-1185">Reference proteome</keyword>
<dbReference type="CDD" id="cd07247">
    <property type="entry name" value="SgaA_N_like"/>
    <property type="match status" value="2"/>
</dbReference>
<dbReference type="GO" id="GO:0051213">
    <property type="term" value="F:dioxygenase activity"/>
    <property type="evidence" value="ECO:0007669"/>
    <property type="project" value="UniProtKB-KW"/>
</dbReference>
<dbReference type="Gene3D" id="3.10.180.10">
    <property type="entry name" value="2,3-Dihydroxybiphenyl 1,2-Dioxygenase, domain 1"/>
    <property type="match status" value="2"/>
</dbReference>
<feature type="domain" description="VOC" evidence="2">
    <location>
        <begin position="151"/>
        <end position="266"/>
    </location>
</feature>
<reference evidence="3 4" key="1">
    <citation type="submission" date="2015-01" db="EMBL/GenBank/DDBJ databases">
        <title>Enhanced salinomycin production by adjusting the supply of polyketide extender units in Streptomyce albus DSM 41398.</title>
        <authorList>
            <person name="Lu C."/>
        </authorList>
    </citation>
    <scope>NUCLEOTIDE SEQUENCE [LARGE SCALE GENOMIC DNA]</scope>
    <source>
        <strain evidence="4">ATCC 21838 / DSM 41398 / FERM P-419 / JCM 4703 / NBRC 107858</strain>
    </source>
</reference>
<dbReference type="InterPro" id="IPR052164">
    <property type="entry name" value="Anthracycline_SecMetBiosynth"/>
</dbReference>
<feature type="compositionally biased region" description="Polar residues" evidence="1">
    <location>
        <begin position="1"/>
        <end position="11"/>
    </location>
</feature>
<keyword evidence="3" id="KW-0223">Dioxygenase</keyword>
<organism evidence="3 4">
    <name type="scientific">Streptomyces albus (strain ATCC 21838 / DSM 41398 / FERM P-419 / JCM 4703 / NBRC 107858)</name>
    <dbReference type="NCBI Taxonomy" id="1081613"/>
    <lineage>
        <taxon>Bacteria</taxon>
        <taxon>Bacillati</taxon>
        <taxon>Actinomycetota</taxon>
        <taxon>Actinomycetes</taxon>
        <taxon>Kitasatosporales</taxon>
        <taxon>Streptomycetaceae</taxon>
        <taxon>Streptomyces</taxon>
    </lineage>
</organism>
<gene>
    <name evidence="3" type="ORF">SLNWT_1412</name>
</gene>
<dbReference type="SUPFAM" id="SSF54593">
    <property type="entry name" value="Glyoxalase/Bleomycin resistance protein/Dihydroxybiphenyl dioxygenase"/>
    <property type="match status" value="2"/>
</dbReference>
<evidence type="ECO:0000256" key="1">
    <source>
        <dbReference type="SAM" id="MobiDB-lite"/>
    </source>
</evidence>
<accession>A0A0B5EHW9</accession>
<protein>
    <submittedName>
        <fullName evidence="3">Glyoxalase/bleomycin resistance protein/dioxygenase</fullName>
    </submittedName>
</protein>